<feature type="transmembrane region" description="Helical" evidence="10">
    <location>
        <begin position="198"/>
        <end position="218"/>
    </location>
</feature>
<keyword evidence="5 10" id="KW-0812">Transmembrane</keyword>
<keyword evidence="3" id="KW-0813">Transport</keyword>
<keyword evidence="13" id="KW-1185">Reference proteome</keyword>
<protein>
    <recommendedName>
        <fullName evidence="11">Calcium uniporter protein C-terminal domain-containing protein</fullName>
    </recommendedName>
</protein>
<feature type="domain" description="Calcium uniporter protein C-terminal" evidence="11">
    <location>
        <begin position="99"/>
        <end position="256"/>
    </location>
</feature>
<evidence type="ECO:0000256" key="5">
    <source>
        <dbReference type="ARBA" id="ARBA00022692"/>
    </source>
</evidence>
<comment type="similarity">
    <text evidence="2">Belongs to the MCU (TC 1.A.77) family.</text>
</comment>
<proteinExistence type="inferred from homology"/>
<gene>
    <name evidence="12" type="ORF">RND81_02G157400</name>
</gene>
<keyword evidence="6" id="KW-0106">Calcium</keyword>
<dbReference type="AlphaFoldDB" id="A0AAW1MR07"/>
<evidence type="ECO:0000256" key="2">
    <source>
        <dbReference type="ARBA" id="ARBA00005653"/>
    </source>
</evidence>
<keyword evidence="4" id="KW-0109">Calcium transport</keyword>
<dbReference type="PANTHER" id="PTHR13462:SF31">
    <property type="entry name" value="CALCIUM UNIPORTER PROTEIN 1, MITOCHONDRIAL"/>
    <property type="match status" value="1"/>
</dbReference>
<evidence type="ECO:0000256" key="10">
    <source>
        <dbReference type="SAM" id="Phobius"/>
    </source>
</evidence>
<feature type="transmembrane region" description="Helical" evidence="10">
    <location>
        <begin position="172"/>
        <end position="192"/>
    </location>
</feature>
<dbReference type="PANTHER" id="PTHR13462">
    <property type="entry name" value="CALCIUM UNIPORTER PROTEIN, MITOCHONDRIAL"/>
    <property type="match status" value="1"/>
</dbReference>
<name>A0AAW1MR07_SAPOF</name>
<evidence type="ECO:0000256" key="8">
    <source>
        <dbReference type="ARBA" id="ARBA00023065"/>
    </source>
</evidence>
<dbReference type="InterPro" id="IPR039055">
    <property type="entry name" value="MCU_fam"/>
</dbReference>
<dbReference type="GO" id="GO:0036444">
    <property type="term" value="P:calcium import into the mitochondrion"/>
    <property type="evidence" value="ECO:0007669"/>
    <property type="project" value="TreeGrafter"/>
</dbReference>
<evidence type="ECO:0000256" key="6">
    <source>
        <dbReference type="ARBA" id="ARBA00022837"/>
    </source>
</evidence>
<dbReference type="GO" id="GO:0051560">
    <property type="term" value="P:mitochondrial calcium ion homeostasis"/>
    <property type="evidence" value="ECO:0007669"/>
    <property type="project" value="InterPro"/>
</dbReference>
<dbReference type="GO" id="GO:0005262">
    <property type="term" value="F:calcium channel activity"/>
    <property type="evidence" value="ECO:0007669"/>
    <property type="project" value="TreeGrafter"/>
</dbReference>
<dbReference type="Pfam" id="PF04678">
    <property type="entry name" value="MCU"/>
    <property type="match status" value="1"/>
</dbReference>
<keyword evidence="9 10" id="KW-0472">Membrane</keyword>
<evidence type="ECO:0000256" key="7">
    <source>
        <dbReference type="ARBA" id="ARBA00022989"/>
    </source>
</evidence>
<reference evidence="12" key="1">
    <citation type="submission" date="2024-03" db="EMBL/GenBank/DDBJ databases">
        <title>WGS assembly of Saponaria officinalis var. Norfolk2.</title>
        <authorList>
            <person name="Jenkins J."/>
            <person name="Shu S."/>
            <person name="Grimwood J."/>
            <person name="Barry K."/>
            <person name="Goodstein D."/>
            <person name="Schmutz J."/>
            <person name="Leebens-Mack J."/>
            <person name="Osbourn A."/>
        </authorList>
    </citation>
    <scope>NUCLEOTIDE SEQUENCE [LARGE SCALE GENOMIC DNA]</scope>
    <source>
        <strain evidence="12">JIC</strain>
    </source>
</reference>
<comment type="caution">
    <text evidence="12">The sequence shown here is derived from an EMBL/GenBank/DDBJ whole genome shotgun (WGS) entry which is preliminary data.</text>
</comment>
<sequence length="285" mass="33483">MTLKKALVQRLFNLSRFSTTIRPNPTQKPTPPLIDSDQSTAAMRLFPPKTNTLTEALGRLNLDGVVAHQKQTVVSEVKKVEMISEKLKSVGKEWVKYEEYDFVKMQDDFGFVIVFGNYVCLRPQQVAKALQNLVTPPESVDFIDPRRVELELMEEQKAKIDQKAEALVRRELWAGLGYTLVQTAAFMRLTFWELSWDVMEPVCFYVTSIYFLLGYIFFLRTTKEPSFEEFFQRRFNAKLKRLMKTQEFNFERYIKLRKVLYPYDSSSLPLDDVKFTKFDHYNKIS</sequence>
<accession>A0AAW1MR07</accession>
<dbReference type="Proteomes" id="UP001443914">
    <property type="component" value="Unassembled WGS sequence"/>
</dbReference>
<evidence type="ECO:0000259" key="11">
    <source>
        <dbReference type="Pfam" id="PF04678"/>
    </source>
</evidence>
<evidence type="ECO:0000256" key="9">
    <source>
        <dbReference type="ARBA" id="ARBA00023136"/>
    </source>
</evidence>
<evidence type="ECO:0000256" key="3">
    <source>
        <dbReference type="ARBA" id="ARBA00022448"/>
    </source>
</evidence>
<dbReference type="InterPro" id="IPR006769">
    <property type="entry name" value="MCU_C"/>
</dbReference>
<comment type="subcellular location">
    <subcellularLocation>
        <location evidence="1">Membrane</location>
        <topology evidence="1">Multi-pass membrane protein</topology>
    </subcellularLocation>
</comment>
<evidence type="ECO:0000256" key="1">
    <source>
        <dbReference type="ARBA" id="ARBA00004141"/>
    </source>
</evidence>
<keyword evidence="7 10" id="KW-1133">Transmembrane helix</keyword>
<dbReference type="GO" id="GO:0015292">
    <property type="term" value="F:uniporter activity"/>
    <property type="evidence" value="ECO:0007669"/>
    <property type="project" value="TreeGrafter"/>
</dbReference>
<organism evidence="12 13">
    <name type="scientific">Saponaria officinalis</name>
    <name type="common">Common soapwort</name>
    <name type="synonym">Lychnis saponaria</name>
    <dbReference type="NCBI Taxonomy" id="3572"/>
    <lineage>
        <taxon>Eukaryota</taxon>
        <taxon>Viridiplantae</taxon>
        <taxon>Streptophyta</taxon>
        <taxon>Embryophyta</taxon>
        <taxon>Tracheophyta</taxon>
        <taxon>Spermatophyta</taxon>
        <taxon>Magnoliopsida</taxon>
        <taxon>eudicotyledons</taxon>
        <taxon>Gunneridae</taxon>
        <taxon>Pentapetalae</taxon>
        <taxon>Caryophyllales</taxon>
        <taxon>Caryophyllaceae</taxon>
        <taxon>Caryophylleae</taxon>
        <taxon>Saponaria</taxon>
    </lineage>
</organism>
<keyword evidence="8" id="KW-0406">Ion transport</keyword>
<dbReference type="EMBL" id="JBDFQZ010000002">
    <property type="protein sequence ID" value="KAK9749881.1"/>
    <property type="molecule type" value="Genomic_DNA"/>
</dbReference>
<evidence type="ECO:0000313" key="12">
    <source>
        <dbReference type="EMBL" id="KAK9749881.1"/>
    </source>
</evidence>
<evidence type="ECO:0000256" key="4">
    <source>
        <dbReference type="ARBA" id="ARBA00022568"/>
    </source>
</evidence>
<dbReference type="GO" id="GO:1990246">
    <property type="term" value="C:uniplex complex"/>
    <property type="evidence" value="ECO:0007669"/>
    <property type="project" value="TreeGrafter"/>
</dbReference>
<evidence type="ECO:0000313" key="13">
    <source>
        <dbReference type="Proteomes" id="UP001443914"/>
    </source>
</evidence>